<reference evidence="3 4" key="1">
    <citation type="submission" date="2018-09" db="EMBL/GenBank/DDBJ databases">
        <authorList>
            <person name="Zhu H."/>
        </authorList>
    </citation>
    <scope>NUCLEOTIDE SEQUENCE [LARGE SCALE GENOMIC DNA]</scope>
    <source>
        <strain evidence="3 4">K1S02-6</strain>
    </source>
</reference>
<dbReference type="CDD" id="cd00431">
    <property type="entry name" value="cysteine_hydrolases"/>
    <property type="match status" value="1"/>
</dbReference>
<gene>
    <name evidence="3" type="ORF">D3879_10200</name>
</gene>
<sequence>MKSDTAFLLIDMQKEDGFAVEGFDAVIDKAASLLAALREQGIPVIYSKHVNRIDGVGLPNGEPRDASGKPDAYCSTTESVEIIDALAPQAGEIVIEKNRYSSFFQSELDALLKQMGVKHLLIGGVLTDVCVMTTVFDAYFRDYQVTLLEDLCGATTGAAHYSSLLIMANWVYDLEIFTVEEYLRFLQGQEFVAFKATVPDEFAHAPEGLVEAVSKLRAKINK</sequence>
<proteinExistence type="predicted"/>
<dbReference type="Pfam" id="PF00857">
    <property type="entry name" value="Isochorismatase"/>
    <property type="match status" value="1"/>
</dbReference>
<evidence type="ECO:0000256" key="1">
    <source>
        <dbReference type="ARBA" id="ARBA00022801"/>
    </source>
</evidence>
<evidence type="ECO:0000259" key="2">
    <source>
        <dbReference type="Pfam" id="PF00857"/>
    </source>
</evidence>
<dbReference type="OrthoDB" id="9807387at2"/>
<dbReference type="GO" id="GO:0016787">
    <property type="term" value="F:hydrolase activity"/>
    <property type="evidence" value="ECO:0007669"/>
    <property type="project" value="UniProtKB-KW"/>
</dbReference>
<comment type="caution">
    <text evidence="3">The sequence shown here is derived from an EMBL/GenBank/DDBJ whole genome shotgun (WGS) entry which is preliminary data.</text>
</comment>
<accession>A0A418XM85</accession>
<dbReference type="PANTHER" id="PTHR43540">
    <property type="entry name" value="PEROXYUREIDOACRYLATE/UREIDOACRYLATE AMIDOHYDROLASE-RELATED"/>
    <property type="match status" value="1"/>
</dbReference>
<evidence type="ECO:0000313" key="3">
    <source>
        <dbReference type="EMBL" id="RJG13580.1"/>
    </source>
</evidence>
<dbReference type="RefSeq" id="WP_119954133.1">
    <property type="nucleotide sequence ID" value="NZ_QYUR01000002.1"/>
</dbReference>
<dbReference type="SUPFAM" id="SSF52499">
    <property type="entry name" value="Isochorismatase-like hydrolases"/>
    <property type="match status" value="1"/>
</dbReference>
<dbReference type="InterPro" id="IPR036380">
    <property type="entry name" value="Isochorismatase-like_sf"/>
</dbReference>
<dbReference type="InterPro" id="IPR000868">
    <property type="entry name" value="Isochorismatase-like_dom"/>
</dbReference>
<feature type="domain" description="Isochorismatase-like" evidence="2">
    <location>
        <begin position="5"/>
        <end position="171"/>
    </location>
</feature>
<keyword evidence="4" id="KW-1185">Reference proteome</keyword>
<dbReference type="InterPro" id="IPR050272">
    <property type="entry name" value="Isochorismatase-like_hydrls"/>
</dbReference>
<protein>
    <submittedName>
        <fullName evidence="3">Cysteine hydrolase</fullName>
    </submittedName>
</protein>
<dbReference type="Proteomes" id="UP000284021">
    <property type="component" value="Unassembled WGS sequence"/>
</dbReference>
<dbReference type="Gene3D" id="3.40.50.850">
    <property type="entry name" value="Isochorismatase-like"/>
    <property type="match status" value="1"/>
</dbReference>
<name>A0A418XM85_9PSED</name>
<dbReference type="AlphaFoldDB" id="A0A418XM85"/>
<keyword evidence="1 3" id="KW-0378">Hydrolase</keyword>
<dbReference type="EMBL" id="QYUR01000002">
    <property type="protein sequence ID" value="RJG13580.1"/>
    <property type="molecule type" value="Genomic_DNA"/>
</dbReference>
<evidence type="ECO:0000313" key="4">
    <source>
        <dbReference type="Proteomes" id="UP000284021"/>
    </source>
</evidence>
<organism evidence="3 4">
    <name type="scientific">Pseudomonas cavernicola</name>
    <dbReference type="NCBI Taxonomy" id="2320866"/>
    <lineage>
        <taxon>Bacteria</taxon>
        <taxon>Pseudomonadati</taxon>
        <taxon>Pseudomonadota</taxon>
        <taxon>Gammaproteobacteria</taxon>
        <taxon>Pseudomonadales</taxon>
        <taxon>Pseudomonadaceae</taxon>
        <taxon>Pseudomonas</taxon>
    </lineage>
</organism>